<evidence type="ECO:0000256" key="2">
    <source>
        <dbReference type="ARBA" id="ARBA00007261"/>
    </source>
</evidence>
<dbReference type="OrthoDB" id="952271at2759"/>
<feature type="domain" description="Coenzyme PQQ synthesis protein F-like C-terminal lobe" evidence="12">
    <location>
        <begin position="805"/>
        <end position="903"/>
    </location>
</feature>
<dbReference type="Pfam" id="PF22456">
    <property type="entry name" value="PqqF-like_C_4"/>
    <property type="match status" value="1"/>
</dbReference>
<dbReference type="GO" id="GO:0004222">
    <property type="term" value="F:metalloendopeptidase activity"/>
    <property type="evidence" value="ECO:0007669"/>
    <property type="project" value="InterPro"/>
</dbReference>
<comment type="cofactor">
    <cofactor evidence="1">
        <name>Zn(2+)</name>
        <dbReference type="ChEBI" id="CHEBI:29105"/>
    </cofactor>
</comment>
<comment type="caution">
    <text evidence="13">The sequence shown here is derived from an EMBL/GenBank/DDBJ whole genome shotgun (WGS) entry which is preliminary data.</text>
</comment>
<dbReference type="GO" id="GO:0046872">
    <property type="term" value="F:metal ion binding"/>
    <property type="evidence" value="ECO:0007669"/>
    <property type="project" value="UniProtKB-KW"/>
</dbReference>
<dbReference type="PANTHER" id="PTHR43690:SF18">
    <property type="entry name" value="INSULIN-DEGRADING ENZYME-RELATED"/>
    <property type="match status" value="1"/>
</dbReference>
<dbReference type="FunFam" id="3.30.830.10:FF:000012">
    <property type="entry name" value="Protease 3"/>
    <property type="match status" value="1"/>
</dbReference>
<evidence type="ECO:0000313" key="13">
    <source>
        <dbReference type="EMBL" id="TNV84463.1"/>
    </source>
</evidence>
<evidence type="ECO:0000256" key="3">
    <source>
        <dbReference type="ARBA" id="ARBA00022670"/>
    </source>
</evidence>
<evidence type="ECO:0000256" key="7">
    <source>
        <dbReference type="ARBA" id="ARBA00023049"/>
    </source>
</evidence>
<evidence type="ECO:0000256" key="8">
    <source>
        <dbReference type="RuleBase" id="RU004447"/>
    </source>
</evidence>
<gene>
    <name evidence="13" type="ORF">FGO68_gene11529</name>
</gene>
<keyword evidence="6" id="KW-0862">Zinc</keyword>
<evidence type="ECO:0000259" key="12">
    <source>
        <dbReference type="Pfam" id="PF22456"/>
    </source>
</evidence>
<keyword evidence="5" id="KW-0378">Hydrolase</keyword>
<keyword evidence="3" id="KW-0645">Protease</keyword>
<dbReference type="GO" id="GO:0006508">
    <property type="term" value="P:proteolysis"/>
    <property type="evidence" value="ECO:0007669"/>
    <property type="project" value="UniProtKB-KW"/>
</dbReference>
<feature type="domain" description="Peptidase M16 C-terminal" evidence="10">
    <location>
        <begin position="206"/>
        <end position="387"/>
    </location>
</feature>
<dbReference type="InterPro" id="IPR050626">
    <property type="entry name" value="Peptidase_M16"/>
</dbReference>
<dbReference type="InterPro" id="IPR001431">
    <property type="entry name" value="Pept_M16_Zn_BS"/>
</dbReference>
<dbReference type="FunFam" id="3.30.830.10:FF:000005">
    <property type="entry name" value="nardilysin isoform X1"/>
    <property type="match status" value="1"/>
</dbReference>
<dbReference type="PANTHER" id="PTHR43690">
    <property type="entry name" value="NARDILYSIN"/>
    <property type="match status" value="1"/>
</dbReference>
<evidence type="ECO:0000259" key="10">
    <source>
        <dbReference type="Pfam" id="PF05193"/>
    </source>
</evidence>
<evidence type="ECO:0008006" key="15">
    <source>
        <dbReference type="Google" id="ProtNLM"/>
    </source>
</evidence>
<evidence type="ECO:0000256" key="5">
    <source>
        <dbReference type="ARBA" id="ARBA00022801"/>
    </source>
</evidence>
<evidence type="ECO:0000259" key="11">
    <source>
        <dbReference type="Pfam" id="PF16187"/>
    </source>
</evidence>
<dbReference type="EMBL" id="RRYP01002742">
    <property type="protein sequence ID" value="TNV84463.1"/>
    <property type="molecule type" value="Genomic_DNA"/>
</dbReference>
<feature type="domain" description="Peptidase M16 N-terminal" evidence="9">
    <location>
        <begin position="49"/>
        <end position="178"/>
    </location>
</feature>
<dbReference type="Pfam" id="PF05193">
    <property type="entry name" value="Peptidase_M16_C"/>
    <property type="match status" value="1"/>
</dbReference>
<dbReference type="Pfam" id="PF16187">
    <property type="entry name" value="Peptidase_M16_M"/>
    <property type="match status" value="1"/>
</dbReference>
<dbReference type="Proteomes" id="UP000785679">
    <property type="component" value="Unassembled WGS sequence"/>
</dbReference>
<accession>A0A8J8P072</accession>
<evidence type="ECO:0000256" key="6">
    <source>
        <dbReference type="ARBA" id="ARBA00022833"/>
    </source>
</evidence>
<dbReference type="Pfam" id="PF00675">
    <property type="entry name" value="Peptidase_M16"/>
    <property type="match status" value="1"/>
</dbReference>
<evidence type="ECO:0000259" key="9">
    <source>
        <dbReference type="Pfam" id="PF00675"/>
    </source>
</evidence>
<organism evidence="13 14">
    <name type="scientific">Halteria grandinella</name>
    <dbReference type="NCBI Taxonomy" id="5974"/>
    <lineage>
        <taxon>Eukaryota</taxon>
        <taxon>Sar</taxon>
        <taxon>Alveolata</taxon>
        <taxon>Ciliophora</taxon>
        <taxon>Intramacronucleata</taxon>
        <taxon>Spirotrichea</taxon>
        <taxon>Stichotrichia</taxon>
        <taxon>Sporadotrichida</taxon>
        <taxon>Halteriidae</taxon>
        <taxon>Halteria</taxon>
    </lineage>
</organism>
<reference evidence="13" key="1">
    <citation type="submission" date="2019-06" db="EMBL/GenBank/DDBJ databases">
        <authorList>
            <person name="Zheng W."/>
        </authorList>
    </citation>
    <scope>NUCLEOTIDE SEQUENCE</scope>
    <source>
        <strain evidence="13">QDHG01</strain>
    </source>
</reference>
<dbReference type="Gene3D" id="3.30.830.10">
    <property type="entry name" value="Metalloenzyme, LuxS/M16 peptidase-like"/>
    <property type="match status" value="4"/>
</dbReference>
<comment type="similarity">
    <text evidence="2 8">Belongs to the peptidase M16 family.</text>
</comment>
<evidence type="ECO:0000256" key="1">
    <source>
        <dbReference type="ARBA" id="ARBA00001947"/>
    </source>
</evidence>
<dbReference type="InterPro" id="IPR007863">
    <property type="entry name" value="Peptidase_M16_C"/>
</dbReference>
<evidence type="ECO:0000256" key="4">
    <source>
        <dbReference type="ARBA" id="ARBA00022723"/>
    </source>
</evidence>
<proteinExistence type="inferred from homology"/>
<sequence>MRPVQLVLLLFVQFSNKDMLSTQAQILTSASDSVRQYKHLALSNGLKALIIADPAADKSAAALDVKIGCAVDPRPYYGLAHFLEHMLFMGTEKYPSENEYSEYISNNGGMNNAYTSLTNTNYHFDCSTEGFEGALDRFAQFFIAPILNPGSIEREMKAVDSEYNQSLQSDAWRFYSLLQHAVAVDGSVLNRFNCGNEKSLKQDDIYEQLKKLHQTWYSSNIMQLCVTGNHTLEELENWVTSMFAPVPNKDITIPIFDTKDAPNFNESSMGKLLRFVPVKDKDILTIYWPSLPYSQLDYRSQPLKYFSHLFGHEGANSLLSYLKGEGLAMELSAYSDHEIWAVSQFTVDITLTKKGLQEYERVVAAVFRYAQVIREAGAQEWVFEENRQVGEIEFQFADKEEPMDYVVKLASKMQTFQSEEDLKHLLRHLHVVDVFDAPKINETAALLADYRNTAIFLRSKQFDGKTDKKDPWYGTDYSIEPYSEGLKQIMSSPQGEIKVGFPPRNTLLPKDLSVLPKSEEDSKEPRLVKEWAGDSEVWFQKDDKFDRPKAIVNLKVYPSKGILQQLGMTSEGRTIAEVWAASIKEYLREFIYMAQMASLELEISVLHDAIAFQFSGFNDSLFAFVTEAFELINKFSTLSEEELAPIFNSVKEKLVQEWHNFYYEQSYRQAAAYFETLIMSPSFEKKTLKQHLESLTLSSFHSLTFKKHWNLQSRLIWFIHGNIGKDQAIGLVDKARGLILSTDTPTSKDALADVRPVALTPGSWHRYEKPLEDKDNENSCLVAYFEGGAYLGIDQIKKKLIHQVVMQYLEEPTFNQLRTIEQLGYVVYSRRCTYRGIVSAQFIIQSPKESCEYIVNSLNSFLAATKEKVQAFTEEEFQTQIEAVMVQVAEKDYNLRIEDKRQWEEIATTHTYVFDRQEKEIEALKLLTLDDFKEHFNSLFFSPNSTKRLDFELTSVKHAEKQTEWTTKNVENQLGQTHINPTLRKDVNVSVQTFKKGQALHADVYKANFASN</sequence>
<protein>
    <recommendedName>
        <fullName evidence="15">Insulin-degrading enzyme</fullName>
    </recommendedName>
</protein>
<dbReference type="SUPFAM" id="SSF63411">
    <property type="entry name" value="LuxS/MPP-like metallohydrolase"/>
    <property type="match status" value="4"/>
</dbReference>
<evidence type="ECO:0000313" key="14">
    <source>
        <dbReference type="Proteomes" id="UP000785679"/>
    </source>
</evidence>
<dbReference type="PROSITE" id="PS00143">
    <property type="entry name" value="INSULINASE"/>
    <property type="match status" value="1"/>
</dbReference>
<name>A0A8J8P072_HALGN</name>
<dbReference type="GO" id="GO:0005737">
    <property type="term" value="C:cytoplasm"/>
    <property type="evidence" value="ECO:0007669"/>
    <property type="project" value="UniProtKB-ARBA"/>
</dbReference>
<keyword evidence="14" id="KW-1185">Reference proteome</keyword>
<dbReference type="InterPro" id="IPR032632">
    <property type="entry name" value="Peptidase_M16_M"/>
</dbReference>
<dbReference type="InterPro" id="IPR011249">
    <property type="entry name" value="Metalloenz_LuxS/M16"/>
</dbReference>
<dbReference type="AlphaFoldDB" id="A0A8J8P072"/>
<keyword evidence="7" id="KW-0482">Metalloprotease</keyword>
<keyword evidence="4" id="KW-0479">Metal-binding</keyword>
<dbReference type="InterPro" id="IPR054734">
    <property type="entry name" value="PqqF-like_C_4"/>
</dbReference>
<dbReference type="InterPro" id="IPR011765">
    <property type="entry name" value="Pept_M16_N"/>
</dbReference>
<feature type="domain" description="Peptidase M16 middle/third" evidence="11">
    <location>
        <begin position="394"/>
        <end position="687"/>
    </location>
</feature>